<keyword evidence="4" id="KW-0997">Cell inner membrane</keyword>
<accession>A0A517M1F7</accession>
<evidence type="ECO:0000256" key="5">
    <source>
        <dbReference type="ARBA" id="ARBA00022692"/>
    </source>
</evidence>
<dbReference type="PANTHER" id="PTHR30012">
    <property type="entry name" value="GENERAL SECRETION PATHWAY PROTEIN"/>
    <property type="match status" value="1"/>
</dbReference>
<evidence type="ECO:0000256" key="4">
    <source>
        <dbReference type="ARBA" id="ARBA00022519"/>
    </source>
</evidence>
<evidence type="ECO:0000256" key="3">
    <source>
        <dbReference type="ARBA" id="ARBA00022475"/>
    </source>
</evidence>
<feature type="transmembrane region" description="Helical" evidence="8">
    <location>
        <begin position="167"/>
        <end position="190"/>
    </location>
</feature>
<keyword evidence="6 8" id="KW-1133">Transmembrane helix</keyword>
<comment type="similarity">
    <text evidence="2">Belongs to the GSP F family.</text>
</comment>
<protein>
    <submittedName>
        <fullName evidence="10">Type II secretion system protein F</fullName>
    </submittedName>
</protein>
<evidence type="ECO:0000256" key="8">
    <source>
        <dbReference type="SAM" id="Phobius"/>
    </source>
</evidence>
<dbReference type="GO" id="GO:0005886">
    <property type="term" value="C:plasma membrane"/>
    <property type="evidence" value="ECO:0007669"/>
    <property type="project" value="UniProtKB-SubCell"/>
</dbReference>
<dbReference type="RefSeq" id="WP_145121660.1">
    <property type="nucleotide sequence ID" value="NZ_CP036261.1"/>
</dbReference>
<name>A0A517M1F7_9BACT</name>
<dbReference type="Proteomes" id="UP000319557">
    <property type="component" value="Chromosome"/>
</dbReference>
<dbReference type="AlphaFoldDB" id="A0A517M1F7"/>
<feature type="domain" description="Type II secretion system protein GspF" evidence="9">
    <location>
        <begin position="68"/>
        <end position="191"/>
    </location>
</feature>
<dbReference type="Gene3D" id="1.20.81.30">
    <property type="entry name" value="Type II secretion system (T2SS), domain F"/>
    <property type="match status" value="2"/>
</dbReference>
<dbReference type="InterPro" id="IPR042094">
    <property type="entry name" value="T2SS_GspF_sf"/>
</dbReference>
<evidence type="ECO:0000256" key="2">
    <source>
        <dbReference type="ARBA" id="ARBA00005745"/>
    </source>
</evidence>
<dbReference type="PRINTS" id="PR00812">
    <property type="entry name" value="BCTERIALGSPF"/>
</dbReference>
<dbReference type="InterPro" id="IPR003004">
    <property type="entry name" value="GspF/PilC"/>
</dbReference>
<dbReference type="KEGG" id="ruv:EC9_29050"/>
<keyword evidence="7 8" id="KW-0472">Membrane</keyword>
<evidence type="ECO:0000256" key="7">
    <source>
        <dbReference type="ARBA" id="ARBA00023136"/>
    </source>
</evidence>
<dbReference type="OrthoDB" id="9805682at2"/>
<sequence>MAEFAYTARSMDGQRVTGTLTAASEREVSAQLAGKNLFPVDVKEVKEQSAMQLLGGNGRVNGQTMAIFYAQLGSLLRSGVPMIRSLTLLSEQASNNTLKEVLQDIKTRVEDGEPLGEALARYPRVFSSMGINMVRAGMEGGFLEDALDRVGEFTELQEDLKGRTASALAYPIFLSVVGTVVVTILLVFFVPKFGELFARLEAKGQLPLATTTLLAFSELLQSYGLFLLAGLIAGGFFLKMQLATEAGQMWADRVKIKLPIVGGILLSLAVARFCRVLGTLLTNGVPILRSLEISRAAAGNRVLGIAVADAAESVQSGETLSSPLASSGHFPATVTEMIRVAEESNTLDNVLIQIADGLEKRTFRRLDLFVRLLEPVMLLVLAGVVLFVVMALLLPVIKSSSAL</sequence>
<dbReference type="PANTHER" id="PTHR30012:SF0">
    <property type="entry name" value="TYPE II SECRETION SYSTEM PROTEIN F-RELATED"/>
    <property type="match status" value="1"/>
</dbReference>
<feature type="transmembrane region" description="Helical" evidence="8">
    <location>
        <begin position="258"/>
        <end position="281"/>
    </location>
</feature>
<dbReference type="Pfam" id="PF00482">
    <property type="entry name" value="T2SSF"/>
    <property type="match status" value="2"/>
</dbReference>
<dbReference type="EMBL" id="CP036261">
    <property type="protein sequence ID" value="QDS88713.1"/>
    <property type="molecule type" value="Genomic_DNA"/>
</dbReference>
<dbReference type="FunFam" id="1.20.81.30:FF:000001">
    <property type="entry name" value="Type II secretion system protein F"/>
    <property type="match status" value="1"/>
</dbReference>
<proteinExistence type="inferred from homology"/>
<keyword evidence="5 8" id="KW-0812">Transmembrane</keyword>
<feature type="transmembrane region" description="Helical" evidence="8">
    <location>
        <begin position="220"/>
        <end position="238"/>
    </location>
</feature>
<evidence type="ECO:0000256" key="6">
    <source>
        <dbReference type="ARBA" id="ARBA00022989"/>
    </source>
</evidence>
<evidence type="ECO:0000313" key="11">
    <source>
        <dbReference type="Proteomes" id="UP000319557"/>
    </source>
</evidence>
<keyword evidence="11" id="KW-1185">Reference proteome</keyword>
<evidence type="ECO:0000313" key="10">
    <source>
        <dbReference type="EMBL" id="QDS88713.1"/>
    </source>
</evidence>
<reference evidence="10 11" key="1">
    <citation type="submission" date="2019-02" db="EMBL/GenBank/DDBJ databases">
        <title>Deep-cultivation of Planctomycetes and their phenomic and genomic characterization uncovers novel biology.</title>
        <authorList>
            <person name="Wiegand S."/>
            <person name="Jogler M."/>
            <person name="Boedeker C."/>
            <person name="Pinto D."/>
            <person name="Vollmers J."/>
            <person name="Rivas-Marin E."/>
            <person name="Kohn T."/>
            <person name="Peeters S.H."/>
            <person name="Heuer A."/>
            <person name="Rast P."/>
            <person name="Oberbeckmann S."/>
            <person name="Bunk B."/>
            <person name="Jeske O."/>
            <person name="Meyerdierks A."/>
            <person name="Storesund J.E."/>
            <person name="Kallscheuer N."/>
            <person name="Luecker S."/>
            <person name="Lage O.M."/>
            <person name="Pohl T."/>
            <person name="Merkel B.J."/>
            <person name="Hornburger P."/>
            <person name="Mueller R.-W."/>
            <person name="Bruemmer F."/>
            <person name="Labrenz M."/>
            <person name="Spormann A.M."/>
            <person name="Op den Camp H."/>
            <person name="Overmann J."/>
            <person name="Amann R."/>
            <person name="Jetten M.S.M."/>
            <person name="Mascher T."/>
            <person name="Medema M.H."/>
            <person name="Devos D.P."/>
            <person name="Kaster A.-K."/>
            <person name="Ovreas L."/>
            <person name="Rohde M."/>
            <person name="Galperin M.Y."/>
            <person name="Jogler C."/>
        </authorList>
    </citation>
    <scope>NUCLEOTIDE SEQUENCE [LARGE SCALE GENOMIC DNA]</scope>
    <source>
        <strain evidence="10 11">EC9</strain>
    </source>
</reference>
<feature type="transmembrane region" description="Helical" evidence="8">
    <location>
        <begin position="376"/>
        <end position="397"/>
    </location>
</feature>
<evidence type="ECO:0000256" key="1">
    <source>
        <dbReference type="ARBA" id="ARBA00004429"/>
    </source>
</evidence>
<dbReference type="InterPro" id="IPR018076">
    <property type="entry name" value="T2SS_GspF_dom"/>
</dbReference>
<organism evidence="10 11">
    <name type="scientific">Rosistilla ulvae</name>
    <dbReference type="NCBI Taxonomy" id="1930277"/>
    <lineage>
        <taxon>Bacteria</taxon>
        <taxon>Pseudomonadati</taxon>
        <taxon>Planctomycetota</taxon>
        <taxon>Planctomycetia</taxon>
        <taxon>Pirellulales</taxon>
        <taxon>Pirellulaceae</taxon>
        <taxon>Rosistilla</taxon>
    </lineage>
</organism>
<keyword evidence="3" id="KW-1003">Cell membrane</keyword>
<evidence type="ECO:0000259" key="9">
    <source>
        <dbReference type="Pfam" id="PF00482"/>
    </source>
</evidence>
<comment type="subcellular location">
    <subcellularLocation>
        <location evidence="1">Cell inner membrane</location>
        <topology evidence="1">Multi-pass membrane protein</topology>
    </subcellularLocation>
</comment>
<feature type="domain" description="Type II secretion system protein GspF" evidence="9">
    <location>
        <begin position="273"/>
        <end position="395"/>
    </location>
</feature>
<gene>
    <name evidence="10" type="primary">gspF_2</name>
    <name evidence="10" type="ORF">EC9_29050</name>
</gene>